<evidence type="ECO:0000313" key="8">
    <source>
        <dbReference type="Proteomes" id="UP000663722"/>
    </source>
</evidence>
<keyword evidence="1" id="KW-1188">Viral release from host cell</keyword>
<keyword evidence="2 7" id="KW-0645">Protease</keyword>
<evidence type="ECO:0000256" key="2">
    <source>
        <dbReference type="ARBA" id="ARBA00022670"/>
    </source>
</evidence>
<keyword evidence="3" id="KW-0378">Hydrolase</keyword>
<evidence type="ECO:0000256" key="4">
    <source>
        <dbReference type="SAM" id="MobiDB-lite"/>
    </source>
</evidence>
<dbReference type="InterPro" id="IPR054613">
    <property type="entry name" value="Peptidase_S78_dom"/>
</dbReference>
<feature type="domain" description="Prohead serine protease" evidence="6">
    <location>
        <begin position="68"/>
        <end position="179"/>
    </location>
</feature>
<evidence type="ECO:0000256" key="1">
    <source>
        <dbReference type="ARBA" id="ARBA00022612"/>
    </source>
</evidence>
<keyword evidence="5" id="KW-1133">Transmembrane helix</keyword>
<protein>
    <submittedName>
        <fullName evidence="7">Protease domain-containing protein</fullName>
    </submittedName>
</protein>
<dbReference type="GO" id="GO:0006508">
    <property type="term" value="P:proteolysis"/>
    <property type="evidence" value="ECO:0007669"/>
    <property type="project" value="UniProtKB-KW"/>
</dbReference>
<accession>A0A975BGQ8</accession>
<keyword evidence="8" id="KW-1185">Reference proteome</keyword>
<evidence type="ECO:0000313" key="7">
    <source>
        <dbReference type="EMBL" id="QTA85429.1"/>
    </source>
</evidence>
<dbReference type="RefSeq" id="WP_207681496.1">
    <property type="nucleotide sequence ID" value="NZ_CP061800.1"/>
</dbReference>
<evidence type="ECO:0000256" key="5">
    <source>
        <dbReference type="SAM" id="Phobius"/>
    </source>
</evidence>
<reference evidence="7" key="1">
    <citation type="journal article" date="2021" name="Microb. Physiol.">
        <title>Proteogenomic Insights into the Physiology of Marine, Sulfate-Reducing, Filamentous Desulfonema limicola and Desulfonema magnum.</title>
        <authorList>
            <person name="Schnaars V."/>
            <person name="Wohlbrand L."/>
            <person name="Scheve S."/>
            <person name="Hinrichs C."/>
            <person name="Reinhardt R."/>
            <person name="Rabus R."/>
        </authorList>
    </citation>
    <scope>NUCLEOTIDE SEQUENCE</scope>
    <source>
        <strain evidence="7">4be13</strain>
    </source>
</reference>
<gene>
    <name evidence="7" type="ORF">dnm_014390</name>
</gene>
<dbReference type="Proteomes" id="UP000663722">
    <property type="component" value="Chromosome"/>
</dbReference>
<sequence>MPSITNDKKDLCFIRDINTRKPVTFNDGTRSVRVIAVTENPVRVWDWERKDFIDEILLVGGVSVPPSEQIPLLDSHDRSSVTSVLGSARNFEPKDNTLECEVFFAGTDSGRDAAQKVKEGHLTDFSVGYLPTESQWISAGETQDINGRTFQGPVKITTKWNLTELSVTPIGADHMAKARSLNSGSPPPVPMPKETATSDSNKPPAEIPAPEEEIRTAAEKPAGKSATEKQGITMVDMIFYGFTIMMVLFLLKGMLE</sequence>
<feature type="transmembrane region" description="Helical" evidence="5">
    <location>
        <begin position="237"/>
        <end position="255"/>
    </location>
</feature>
<organism evidence="7 8">
    <name type="scientific">Desulfonema magnum</name>
    <dbReference type="NCBI Taxonomy" id="45655"/>
    <lineage>
        <taxon>Bacteria</taxon>
        <taxon>Pseudomonadati</taxon>
        <taxon>Thermodesulfobacteriota</taxon>
        <taxon>Desulfobacteria</taxon>
        <taxon>Desulfobacterales</taxon>
        <taxon>Desulfococcaceae</taxon>
        <taxon>Desulfonema</taxon>
    </lineage>
</organism>
<dbReference type="AlphaFoldDB" id="A0A975BGQ8"/>
<dbReference type="KEGG" id="dmm:dnm_014390"/>
<evidence type="ECO:0000259" key="6">
    <source>
        <dbReference type="Pfam" id="PF04586"/>
    </source>
</evidence>
<keyword evidence="5" id="KW-0472">Membrane</keyword>
<dbReference type="EMBL" id="CP061800">
    <property type="protein sequence ID" value="QTA85429.1"/>
    <property type="molecule type" value="Genomic_DNA"/>
</dbReference>
<proteinExistence type="predicted"/>
<dbReference type="GO" id="GO:0008233">
    <property type="term" value="F:peptidase activity"/>
    <property type="evidence" value="ECO:0007669"/>
    <property type="project" value="UniProtKB-KW"/>
</dbReference>
<feature type="compositionally biased region" description="Basic and acidic residues" evidence="4">
    <location>
        <begin position="212"/>
        <end position="222"/>
    </location>
</feature>
<keyword evidence="5" id="KW-0812">Transmembrane</keyword>
<evidence type="ECO:0000256" key="3">
    <source>
        <dbReference type="ARBA" id="ARBA00022801"/>
    </source>
</evidence>
<feature type="region of interest" description="Disordered" evidence="4">
    <location>
        <begin position="178"/>
        <end position="227"/>
    </location>
</feature>
<dbReference type="Pfam" id="PF04586">
    <property type="entry name" value="Peptidase_S78"/>
    <property type="match status" value="1"/>
</dbReference>
<name>A0A975BGQ8_9BACT</name>